<proteinExistence type="predicted"/>
<keyword evidence="3" id="KW-1185">Reference proteome</keyword>
<dbReference type="AlphaFoldDB" id="A0A6P1TKC5"/>
<dbReference type="EMBL" id="CP048000">
    <property type="protein sequence ID" value="QHQ60095.1"/>
    <property type="molecule type" value="Genomic_DNA"/>
</dbReference>
<evidence type="ECO:0000313" key="3">
    <source>
        <dbReference type="Proteomes" id="UP000464314"/>
    </source>
</evidence>
<feature type="signal peptide" evidence="1">
    <location>
        <begin position="1"/>
        <end position="23"/>
    </location>
</feature>
<organism evidence="2 3">
    <name type="scientific">Anaerocolumna sedimenticola</name>
    <dbReference type="NCBI Taxonomy" id="2696063"/>
    <lineage>
        <taxon>Bacteria</taxon>
        <taxon>Bacillati</taxon>
        <taxon>Bacillota</taxon>
        <taxon>Clostridia</taxon>
        <taxon>Lachnospirales</taxon>
        <taxon>Lachnospiraceae</taxon>
        <taxon>Anaerocolumna</taxon>
    </lineage>
</organism>
<protein>
    <submittedName>
        <fullName evidence="2">Uncharacterized protein</fullName>
    </submittedName>
</protein>
<evidence type="ECO:0000313" key="2">
    <source>
        <dbReference type="EMBL" id="QHQ60095.1"/>
    </source>
</evidence>
<gene>
    <name evidence="2" type="ORF">Ana3638_04270</name>
</gene>
<dbReference type="KEGG" id="anr:Ana3638_04270"/>
<name>A0A6P1TKC5_9FIRM</name>
<dbReference type="Proteomes" id="UP000464314">
    <property type="component" value="Chromosome"/>
</dbReference>
<evidence type="ECO:0000256" key="1">
    <source>
        <dbReference type="SAM" id="SignalP"/>
    </source>
</evidence>
<feature type="chain" id="PRO_5027108400" evidence="1">
    <location>
        <begin position="24"/>
        <end position="112"/>
    </location>
</feature>
<reference evidence="2 3" key="1">
    <citation type="submission" date="2020-01" db="EMBL/GenBank/DDBJ databases">
        <title>Genome analysis of Anaerocolumna sp. CBA3638.</title>
        <authorList>
            <person name="Kim J."/>
            <person name="Roh S.W."/>
        </authorList>
    </citation>
    <scope>NUCLEOTIDE SEQUENCE [LARGE SCALE GENOMIC DNA]</scope>
    <source>
        <strain evidence="2 3">CBA3638</strain>
    </source>
</reference>
<sequence>MKKVMAFLLTAVMLLSFSATAYAAETVDTEKGAQVFETNSVVTPYAWYYSYTKTITKTYASLYDVPDSIEYSEYNSGVDAECSGTLNLKYTMLQSNGTYKATFVGTIGAYVF</sequence>
<dbReference type="RefSeq" id="WP_161836930.1">
    <property type="nucleotide sequence ID" value="NZ_CP048000.1"/>
</dbReference>
<accession>A0A6P1TKC5</accession>
<keyword evidence="1" id="KW-0732">Signal</keyword>